<accession>A0AAJ8BUD4</accession>
<dbReference type="GeneID" id="84593363"/>
<dbReference type="VEuPathDB" id="FungiDB:An16g03200"/>
<protein>
    <submittedName>
        <fullName evidence="2">Uncharacterized protein</fullName>
    </submittedName>
</protein>
<dbReference type="RefSeq" id="XP_059602726.1">
    <property type="nucleotide sequence ID" value="XM_059745028.1"/>
</dbReference>
<dbReference type="KEGG" id="ang:An16g03200"/>
<evidence type="ECO:0000313" key="2">
    <source>
        <dbReference type="RefSeq" id="XP_059602726.1"/>
    </source>
</evidence>
<evidence type="ECO:0000256" key="1">
    <source>
        <dbReference type="SAM" id="MobiDB-lite"/>
    </source>
</evidence>
<feature type="region of interest" description="Disordered" evidence="1">
    <location>
        <begin position="133"/>
        <end position="191"/>
    </location>
</feature>
<name>A0AAJ8BUD4_ASPNG</name>
<proteinExistence type="predicted"/>
<feature type="compositionally biased region" description="Polar residues" evidence="1">
    <location>
        <begin position="138"/>
        <end position="153"/>
    </location>
</feature>
<reference evidence="2" key="2">
    <citation type="submission" date="2025-08" db="UniProtKB">
        <authorList>
            <consortium name="RefSeq"/>
        </authorList>
    </citation>
    <scope>IDENTIFICATION</scope>
</reference>
<sequence>MERCHPLPQLEEQFLTRVWLEKSKKLADIKILFPGHKGFQAFSHSNSCLWVHTGRTMNTTILYSTNHGDISSTPRRKTATDILYFGGLCPGFSPSGRPWHNIKMEVHTHHTSITIPQCQSRSYSPLETTLFRSRHQGKPQTATNPTLSYHQPNQPTPPPAEAKERITKSKDTRTHTSLRLRTPWPRCQPTPAHHLPNSCHLHFRSSSTYKSSQPINAYEQNNQTSQHQDKLLGWKLLSHSQLQARSDHHTYDKEHCIACIIFPLCYGSTVS</sequence>
<dbReference type="AlphaFoldDB" id="A0AAJ8BUD4"/>
<feature type="compositionally biased region" description="Basic and acidic residues" evidence="1">
    <location>
        <begin position="161"/>
        <end position="174"/>
    </location>
</feature>
<reference evidence="2" key="1">
    <citation type="submission" date="2025-02" db="EMBL/GenBank/DDBJ databases">
        <authorList>
            <consortium name="NCBI Genome Project"/>
        </authorList>
    </citation>
    <scope>NUCLEOTIDE SEQUENCE</scope>
</reference>
<organism evidence="2">
    <name type="scientific">Aspergillus niger</name>
    <dbReference type="NCBI Taxonomy" id="5061"/>
    <lineage>
        <taxon>Eukaryota</taxon>
        <taxon>Fungi</taxon>
        <taxon>Dikarya</taxon>
        <taxon>Ascomycota</taxon>
        <taxon>Pezizomycotina</taxon>
        <taxon>Eurotiomycetes</taxon>
        <taxon>Eurotiomycetidae</taxon>
        <taxon>Eurotiales</taxon>
        <taxon>Aspergillaceae</taxon>
        <taxon>Aspergillus</taxon>
        <taxon>Aspergillus subgen. Circumdati</taxon>
    </lineage>
</organism>
<gene>
    <name evidence="2" type="ORF">An16g03200</name>
</gene>